<evidence type="ECO:0000256" key="9">
    <source>
        <dbReference type="ARBA" id="ARBA00023065"/>
    </source>
</evidence>
<evidence type="ECO:0000256" key="6">
    <source>
        <dbReference type="ARBA" id="ARBA00022826"/>
    </source>
</evidence>
<sequence length="262" mass="30075">MILSHIDDVLIWLNLASLMFTPFLPFACALEGKYPEKFFPVLLICSDMAIIEVLEVFMILYSFRHVDLLTDELQELPERKMKERRDYMLAKKILNTLLYVIAAFVSNVNAISAWVLISIVIVTPCIHRFIGIVLRKCNAIRMLGPEFDLMFGNYIDTERVECFSDGVFSIVATLLVLDITTENFPKEADIDKDGLGTTVRNLWPSFLVYITTFIVIAFLFFVHHSLFHCIEKMNQVMLVANNISLAFIGYFPFFVACIQQVC</sequence>
<evidence type="ECO:0000256" key="11">
    <source>
        <dbReference type="ARBA" id="ARBA00023303"/>
    </source>
</evidence>
<comment type="catalytic activity">
    <reaction evidence="14">
        <text>K(+)(in) = K(+)(out)</text>
        <dbReference type="Rhea" id="RHEA:29463"/>
        <dbReference type="ChEBI" id="CHEBI:29103"/>
    </reaction>
</comment>
<evidence type="ECO:0000256" key="2">
    <source>
        <dbReference type="ARBA" id="ARBA00006920"/>
    </source>
</evidence>
<keyword evidence="7" id="KW-0630">Potassium</keyword>
<evidence type="ECO:0000256" key="14">
    <source>
        <dbReference type="ARBA" id="ARBA00034430"/>
    </source>
</evidence>
<accession>A0ABN8NKM6</accession>
<evidence type="ECO:0000256" key="1">
    <source>
        <dbReference type="ARBA" id="ARBA00004141"/>
    </source>
</evidence>
<evidence type="ECO:0000256" key="16">
    <source>
        <dbReference type="ARBA" id="ARBA00044317"/>
    </source>
</evidence>
<organism evidence="18 19">
    <name type="scientific">Porites lobata</name>
    <dbReference type="NCBI Taxonomy" id="104759"/>
    <lineage>
        <taxon>Eukaryota</taxon>
        <taxon>Metazoa</taxon>
        <taxon>Cnidaria</taxon>
        <taxon>Anthozoa</taxon>
        <taxon>Hexacorallia</taxon>
        <taxon>Scleractinia</taxon>
        <taxon>Fungiina</taxon>
        <taxon>Poritidae</taxon>
        <taxon>Porites</taxon>
    </lineage>
</organism>
<feature type="transmembrane region" description="Helical" evidence="17">
    <location>
        <begin position="238"/>
        <end position="258"/>
    </location>
</feature>
<protein>
    <recommendedName>
        <fullName evidence="15">Endosomal/lysosomal proton channel TMEM175</fullName>
    </recommendedName>
    <alternativeName>
        <fullName evidence="16">Potassium channel TMEM175</fullName>
    </alternativeName>
    <alternativeName>
        <fullName evidence="13">Transmembrane protein 175</fullName>
    </alternativeName>
</protein>
<dbReference type="EMBL" id="CALNXK010000025">
    <property type="protein sequence ID" value="CAH3113103.1"/>
    <property type="molecule type" value="Genomic_DNA"/>
</dbReference>
<dbReference type="Pfam" id="PF06736">
    <property type="entry name" value="TMEM175"/>
    <property type="match status" value="1"/>
</dbReference>
<comment type="subcellular location">
    <subcellularLocation>
        <location evidence="1">Membrane</location>
        <topology evidence="1">Multi-pass membrane protein</topology>
    </subcellularLocation>
</comment>
<evidence type="ECO:0000256" key="17">
    <source>
        <dbReference type="SAM" id="Phobius"/>
    </source>
</evidence>
<name>A0ABN8NKM6_9CNID</name>
<evidence type="ECO:0000256" key="13">
    <source>
        <dbReference type="ARBA" id="ARBA00030477"/>
    </source>
</evidence>
<dbReference type="Proteomes" id="UP001159405">
    <property type="component" value="Unassembled WGS sequence"/>
</dbReference>
<keyword evidence="11" id="KW-0407">Ion channel</keyword>
<keyword evidence="5 17" id="KW-0812">Transmembrane</keyword>
<keyword evidence="9" id="KW-0406">Ion transport</keyword>
<comment type="catalytic activity">
    <reaction evidence="12">
        <text>H(+)(in) = H(+)(out)</text>
        <dbReference type="Rhea" id="RHEA:34979"/>
        <dbReference type="ChEBI" id="CHEBI:15378"/>
    </reaction>
</comment>
<proteinExistence type="inferred from homology"/>
<dbReference type="PANTHER" id="PTHR31462">
    <property type="entry name" value="ENDOSOMAL/LYSOSOMAL POTASSIUM CHANNEL TMEM175"/>
    <property type="match status" value="1"/>
</dbReference>
<feature type="transmembrane region" description="Helical" evidence="17">
    <location>
        <begin position="38"/>
        <end position="61"/>
    </location>
</feature>
<keyword evidence="19" id="KW-1185">Reference proteome</keyword>
<evidence type="ECO:0000256" key="3">
    <source>
        <dbReference type="ARBA" id="ARBA00022448"/>
    </source>
</evidence>
<keyword evidence="6" id="KW-0631">Potassium channel</keyword>
<reference evidence="18 19" key="1">
    <citation type="submission" date="2022-05" db="EMBL/GenBank/DDBJ databases">
        <authorList>
            <consortium name="Genoscope - CEA"/>
            <person name="William W."/>
        </authorList>
    </citation>
    <scope>NUCLEOTIDE SEQUENCE [LARGE SCALE GENOMIC DNA]</scope>
</reference>
<evidence type="ECO:0000256" key="10">
    <source>
        <dbReference type="ARBA" id="ARBA00023136"/>
    </source>
</evidence>
<keyword evidence="3" id="KW-0813">Transport</keyword>
<evidence type="ECO:0000256" key="5">
    <source>
        <dbReference type="ARBA" id="ARBA00022692"/>
    </source>
</evidence>
<dbReference type="InterPro" id="IPR010617">
    <property type="entry name" value="TMEM175-like"/>
</dbReference>
<feature type="transmembrane region" description="Helical" evidence="17">
    <location>
        <begin position="12"/>
        <end position="32"/>
    </location>
</feature>
<dbReference type="PANTHER" id="PTHR31462:SF5">
    <property type="entry name" value="ENDOSOMAL_LYSOSOMAL PROTON CHANNEL TMEM175"/>
    <property type="match status" value="1"/>
</dbReference>
<keyword evidence="10 17" id="KW-0472">Membrane</keyword>
<evidence type="ECO:0000256" key="7">
    <source>
        <dbReference type="ARBA" id="ARBA00022958"/>
    </source>
</evidence>
<gene>
    <name evidence="18" type="ORF">PLOB_00021319</name>
</gene>
<keyword evidence="8 17" id="KW-1133">Transmembrane helix</keyword>
<evidence type="ECO:0000256" key="12">
    <source>
        <dbReference type="ARBA" id="ARBA00024169"/>
    </source>
</evidence>
<comment type="caution">
    <text evidence="18">The sequence shown here is derived from an EMBL/GenBank/DDBJ whole genome shotgun (WGS) entry which is preliminary data.</text>
</comment>
<evidence type="ECO:0000313" key="19">
    <source>
        <dbReference type="Proteomes" id="UP001159405"/>
    </source>
</evidence>
<feature type="transmembrane region" description="Helical" evidence="17">
    <location>
        <begin position="206"/>
        <end position="226"/>
    </location>
</feature>
<evidence type="ECO:0000256" key="15">
    <source>
        <dbReference type="ARBA" id="ARBA00034544"/>
    </source>
</evidence>
<evidence type="ECO:0000313" key="18">
    <source>
        <dbReference type="EMBL" id="CAH3113103.1"/>
    </source>
</evidence>
<evidence type="ECO:0000256" key="4">
    <source>
        <dbReference type="ARBA" id="ARBA00022538"/>
    </source>
</evidence>
<comment type="similarity">
    <text evidence="2">Belongs to the TMEM175 family.</text>
</comment>
<evidence type="ECO:0000256" key="8">
    <source>
        <dbReference type="ARBA" id="ARBA00022989"/>
    </source>
</evidence>
<keyword evidence="4" id="KW-0633">Potassium transport</keyword>
<feature type="transmembrane region" description="Helical" evidence="17">
    <location>
        <begin position="111"/>
        <end position="134"/>
    </location>
</feature>